<feature type="transmembrane region" description="Helical" evidence="11">
    <location>
        <begin position="1095"/>
        <end position="1119"/>
    </location>
</feature>
<keyword evidence="2" id="KW-0813">Transport</keyword>
<feature type="compositionally biased region" description="Low complexity" evidence="10">
    <location>
        <begin position="461"/>
        <end position="472"/>
    </location>
</feature>
<keyword evidence="5" id="KW-0547">Nucleotide-binding</keyword>
<keyword evidence="15" id="KW-1185">Reference proteome</keyword>
<evidence type="ECO:0000256" key="10">
    <source>
        <dbReference type="SAM" id="MobiDB-lite"/>
    </source>
</evidence>
<dbReference type="CDD" id="cd18596">
    <property type="entry name" value="ABC_6TM_VMR1_D1_like"/>
    <property type="match status" value="1"/>
</dbReference>
<dbReference type="Pfam" id="PF00005">
    <property type="entry name" value="ABC_tran"/>
    <property type="match status" value="2"/>
</dbReference>
<feature type="transmembrane region" description="Helical" evidence="11">
    <location>
        <begin position="225"/>
        <end position="245"/>
    </location>
</feature>
<dbReference type="PANTHER" id="PTHR24223:SF356">
    <property type="entry name" value="ATP-BINDING CASSETTE TRANSPORTER ABC4"/>
    <property type="match status" value="1"/>
</dbReference>
<evidence type="ECO:0000256" key="4">
    <source>
        <dbReference type="ARBA" id="ARBA00022737"/>
    </source>
</evidence>
<dbReference type="FunFam" id="1.20.1560.10:FF:000013">
    <property type="entry name" value="ABC transporter C family member 2"/>
    <property type="match status" value="1"/>
</dbReference>
<dbReference type="GO" id="GO:0016887">
    <property type="term" value="F:ATP hydrolysis activity"/>
    <property type="evidence" value="ECO:0007669"/>
    <property type="project" value="InterPro"/>
</dbReference>
<accession>A0A8H5FQC2</accession>
<evidence type="ECO:0000256" key="11">
    <source>
        <dbReference type="SAM" id="Phobius"/>
    </source>
</evidence>
<evidence type="ECO:0000256" key="1">
    <source>
        <dbReference type="ARBA" id="ARBA00004141"/>
    </source>
</evidence>
<feature type="transmembrane region" description="Helical" evidence="11">
    <location>
        <begin position="1284"/>
        <end position="1302"/>
    </location>
</feature>
<dbReference type="InterPro" id="IPR003593">
    <property type="entry name" value="AAA+_ATPase"/>
</dbReference>
<evidence type="ECO:0000256" key="9">
    <source>
        <dbReference type="SAM" id="Coils"/>
    </source>
</evidence>
<feature type="transmembrane region" description="Helical" evidence="11">
    <location>
        <begin position="554"/>
        <end position="572"/>
    </location>
</feature>
<dbReference type="GO" id="GO:0005524">
    <property type="term" value="F:ATP binding"/>
    <property type="evidence" value="ECO:0007669"/>
    <property type="project" value="UniProtKB-KW"/>
</dbReference>
<feature type="domain" description="ABC transmembrane type-1" evidence="13">
    <location>
        <begin position="1054"/>
        <end position="1334"/>
    </location>
</feature>
<dbReference type="Pfam" id="PF00664">
    <property type="entry name" value="ABC_membrane"/>
    <property type="match status" value="2"/>
</dbReference>
<name>A0A8H5FQC2_9AGAR</name>
<dbReference type="PROSITE" id="PS50929">
    <property type="entry name" value="ABC_TM1F"/>
    <property type="match status" value="2"/>
</dbReference>
<organism evidence="14 15">
    <name type="scientific">Tetrapyrgos nigripes</name>
    <dbReference type="NCBI Taxonomy" id="182062"/>
    <lineage>
        <taxon>Eukaryota</taxon>
        <taxon>Fungi</taxon>
        <taxon>Dikarya</taxon>
        <taxon>Basidiomycota</taxon>
        <taxon>Agaricomycotina</taxon>
        <taxon>Agaricomycetes</taxon>
        <taxon>Agaricomycetidae</taxon>
        <taxon>Agaricales</taxon>
        <taxon>Marasmiineae</taxon>
        <taxon>Marasmiaceae</taxon>
        <taxon>Tetrapyrgos</taxon>
    </lineage>
</organism>
<dbReference type="InterPro" id="IPR017871">
    <property type="entry name" value="ABC_transporter-like_CS"/>
</dbReference>
<feature type="transmembrane region" description="Helical" evidence="11">
    <location>
        <begin position="29"/>
        <end position="53"/>
    </location>
</feature>
<evidence type="ECO:0000256" key="8">
    <source>
        <dbReference type="ARBA" id="ARBA00023136"/>
    </source>
</evidence>
<evidence type="ECO:0000256" key="5">
    <source>
        <dbReference type="ARBA" id="ARBA00022741"/>
    </source>
</evidence>
<dbReference type="GO" id="GO:0140359">
    <property type="term" value="F:ABC-type transporter activity"/>
    <property type="evidence" value="ECO:0007669"/>
    <property type="project" value="InterPro"/>
</dbReference>
<evidence type="ECO:0000259" key="12">
    <source>
        <dbReference type="PROSITE" id="PS50893"/>
    </source>
</evidence>
<keyword evidence="3 11" id="KW-0812">Transmembrane</keyword>
<dbReference type="SMART" id="SM00382">
    <property type="entry name" value="AAA"/>
    <property type="match status" value="2"/>
</dbReference>
<dbReference type="PANTHER" id="PTHR24223">
    <property type="entry name" value="ATP-BINDING CASSETTE SUB-FAMILY C"/>
    <property type="match status" value="1"/>
</dbReference>
<keyword evidence="8 11" id="KW-0472">Membrane</keyword>
<feature type="transmembrane region" description="Helical" evidence="11">
    <location>
        <begin position="1049"/>
        <end position="1075"/>
    </location>
</feature>
<dbReference type="CDD" id="cd03244">
    <property type="entry name" value="ABCC_MRP_domain2"/>
    <property type="match status" value="1"/>
</dbReference>
<dbReference type="SUPFAM" id="SSF52540">
    <property type="entry name" value="P-loop containing nucleoside triphosphate hydrolases"/>
    <property type="match status" value="2"/>
</dbReference>
<evidence type="ECO:0008006" key="16">
    <source>
        <dbReference type="Google" id="ProtNLM"/>
    </source>
</evidence>
<reference evidence="14 15" key="1">
    <citation type="journal article" date="2020" name="ISME J.">
        <title>Uncovering the hidden diversity of litter-decomposition mechanisms in mushroom-forming fungi.</title>
        <authorList>
            <person name="Floudas D."/>
            <person name="Bentzer J."/>
            <person name="Ahren D."/>
            <person name="Johansson T."/>
            <person name="Persson P."/>
            <person name="Tunlid A."/>
        </authorList>
    </citation>
    <scope>NUCLEOTIDE SEQUENCE [LARGE SCALE GENOMIC DNA]</scope>
    <source>
        <strain evidence="14 15">CBS 291.85</strain>
    </source>
</reference>
<dbReference type="InterPro" id="IPR036640">
    <property type="entry name" value="ABC1_TM_sf"/>
</dbReference>
<evidence type="ECO:0000256" key="6">
    <source>
        <dbReference type="ARBA" id="ARBA00022840"/>
    </source>
</evidence>
<dbReference type="GO" id="GO:0016020">
    <property type="term" value="C:membrane"/>
    <property type="evidence" value="ECO:0007669"/>
    <property type="project" value="UniProtKB-SubCell"/>
</dbReference>
<protein>
    <recommendedName>
        <fullName evidence="16">P-loop containing nucleoside triphosphate hydrolase protein</fullName>
    </recommendedName>
</protein>
<gene>
    <name evidence="14" type="ORF">D9758_013070</name>
</gene>
<dbReference type="InterPro" id="IPR027417">
    <property type="entry name" value="P-loop_NTPase"/>
</dbReference>
<evidence type="ECO:0000313" key="14">
    <source>
        <dbReference type="EMBL" id="KAF5345715.1"/>
    </source>
</evidence>
<evidence type="ECO:0000256" key="3">
    <source>
        <dbReference type="ARBA" id="ARBA00022692"/>
    </source>
</evidence>
<feature type="region of interest" description="Disordered" evidence="10">
    <location>
        <begin position="422"/>
        <end position="529"/>
    </location>
</feature>
<evidence type="ECO:0000259" key="13">
    <source>
        <dbReference type="PROSITE" id="PS50929"/>
    </source>
</evidence>
<dbReference type="Gene3D" id="1.20.1560.10">
    <property type="entry name" value="ABC transporter type 1, transmembrane domain"/>
    <property type="match status" value="2"/>
</dbReference>
<dbReference type="FunFam" id="3.40.50.300:FF:000838">
    <property type="entry name" value="ABC multidrug transporter (Eurofung)"/>
    <property type="match status" value="1"/>
</dbReference>
<dbReference type="CDD" id="cd18604">
    <property type="entry name" value="ABC_6TM_VMR1_D2_like"/>
    <property type="match status" value="1"/>
</dbReference>
<feature type="transmembrane region" description="Helical" evidence="11">
    <location>
        <begin position="84"/>
        <end position="107"/>
    </location>
</feature>
<dbReference type="SUPFAM" id="SSF90123">
    <property type="entry name" value="ABC transporter transmembrane region"/>
    <property type="match status" value="2"/>
</dbReference>
<evidence type="ECO:0000313" key="15">
    <source>
        <dbReference type="Proteomes" id="UP000559256"/>
    </source>
</evidence>
<dbReference type="EMBL" id="JAACJM010000109">
    <property type="protein sequence ID" value="KAF5345715.1"/>
    <property type="molecule type" value="Genomic_DNA"/>
</dbReference>
<keyword evidence="9" id="KW-0175">Coiled coil</keyword>
<feature type="coiled-coil region" evidence="9">
    <location>
        <begin position="977"/>
        <end position="1004"/>
    </location>
</feature>
<feature type="compositionally biased region" description="Polar residues" evidence="10">
    <location>
        <begin position="518"/>
        <end position="528"/>
    </location>
</feature>
<dbReference type="Gene3D" id="3.40.50.300">
    <property type="entry name" value="P-loop containing nucleotide triphosphate hydrolases"/>
    <property type="match status" value="2"/>
</dbReference>
<feature type="transmembrane region" description="Helical" evidence="11">
    <location>
        <begin position="1191"/>
        <end position="1213"/>
    </location>
</feature>
<dbReference type="PROSITE" id="PS50893">
    <property type="entry name" value="ABC_TRANSPORTER_2"/>
    <property type="match status" value="2"/>
</dbReference>
<evidence type="ECO:0000256" key="2">
    <source>
        <dbReference type="ARBA" id="ARBA00022448"/>
    </source>
</evidence>
<feature type="transmembrane region" description="Helical" evidence="11">
    <location>
        <begin position="186"/>
        <end position="205"/>
    </location>
</feature>
<dbReference type="PROSITE" id="PS00211">
    <property type="entry name" value="ABC_TRANSPORTER_1"/>
    <property type="match status" value="1"/>
</dbReference>
<dbReference type="InterPro" id="IPR003439">
    <property type="entry name" value="ABC_transporter-like_ATP-bd"/>
</dbReference>
<sequence length="1621" mass="178464">MAEQVVLGIDATGGAWGQGQDTRGCFQELVFPAYAVLASAILLALHALLSLVLSRRIRSEEPRHPSGQAASVKPEVEGLGGWTIFGYMLARTLSSCALLGISVVIFLRHESENSRMPHAALCLTFAYTSVLAILSLLKTETHHWRTTLIRHVNTVHLVAFAVFAYRDLYPLTTFTETPRDAAEGSLLWVKIALLTLVVIVIPVAIPRQYVPYNPDKPEKPAPEQTVSILSLVLYNFMTFIIITAWKSTDGKITQDDLLPLPDTEYGYNLREQMFPVSLSLGAIRVLLSGFAPADSSFFPSFLPYLSQHLDPTKVRRRNLFFSIASALRKPIAASFAASVLRAVAGFLAPLAINKLLLYIETGGFGISTRPWVWISCLFLGPMIESLSFDWYLYTVTSAYVSTEAILTQLIFEHALRIRMKSETETDGDTATHSGNGEGKDDNSKVKASSGESDNPENGKPSSSDTGTSTVTGNEADTAEAGSSSTDSASQKRERETETGSTSTTTSGSGTTSPEPAQLSKNPSTSKSKNLVGKINNLATTDLGNITAATHVGMLVAYLPMQVILSVGFLWVVLGWSSFVGLACIIILFPIPGYLTKLLQSVQKTKMEKMDARIQMVTETMNILRMVKMFGWERLMNERIAEKRDDELKYVRYSRMIDLLQEIINQLIPVTLVMKESLTASKVFSSMVVFTKFQSQLDILVSTLNSAVAAKVSLQRVTDFLYNTELLDTFIIKENGRTEEVAISSASPENNQHIGFHNATFTWSNDSEDGTMTPSRRRFQLQIEELLFKRGCINLIVGPTGCGKTSILMALLSEMHFVQSTSDSWYNLPRDKGVAYAAQESWVQNATIKENIVFLSEFDEERYKKVLYQCALERDLALFEAGDATEVGEKGLTLSGGQKARVTLARAIYSNAEIILLDDVLAALDVHTSKWIVEKCFKGDLVKGRTILLVTHNLVLTQPIASFVVSVKDGRIASQGSVSDALAENRALIAEAEKEQKELETADEVVDAVPLTADAPKSDGKLIVAEEMEIGHLGWSALRLFLKALGGNHVTVFFVVFLGMMVSTEFLGVFQTWFLGYWAGQYEKTNPEDVNVVHYLSLYVLIWAFVVGSSGVGFLVYILGSIRASRSIHKQLVSSVIGTTLRWLDTTPTSRVITRCTKDINSVDTVIPLFFCFLVQRGLTLIWRFIAVVFYTPVFLGPGLVFAVLMGLLGQIFMKAQLPIKRLQSITKAPVLGHFGAAIAGLTSIRAYGAQESVKNESLRYIDGYTRPSRTYFNLNRWADVRIDALANLFSTSVAVFLVYFGHYSASDIGFSLNMAVGFSGGILHWIRISNMFETQANSLERIDRYTDIEQEPKPTKEGVPPAYWPSSGELRVERLSARYSPEGPKVLQDISFQIASGERIGVVGRTGSGKSSLMLSLLRCIYTDGEVYYDGIPTASINLEDVRSNITIIPQVPELLSGTVRKNLDPFEQYDDAILNDALRASGLQSVQSEDKSDRITLDTAIAGGGSNLSVGQRQILALARAMVRGSKLLILDEATSAIDYKTDTVIQSSLRTEFKGDVSLITVAHRLQTIMDADKIMVLDAGNIVEFDKPSVLLQNPNGKLRALVDESADRERLYSMAGL</sequence>
<comment type="caution">
    <text evidence="14">The sequence shown here is derived from an EMBL/GenBank/DDBJ whole genome shotgun (WGS) entry which is preliminary data.</text>
</comment>
<keyword evidence="4" id="KW-0677">Repeat</keyword>
<feature type="transmembrane region" description="Helical" evidence="11">
    <location>
        <begin position="578"/>
        <end position="598"/>
    </location>
</feature>
<feature type="transmembrane region" description="Helical" evidence="11">
    <location>
        <begin position="119"/>
        <end position="136"/>
    </location>
</feature>
<dbReference type="CDD" id="cd03250">
    <property type="entry name" value="ABCC_MRP_domain1"/>
    <property type="match status" value="1"/>
</dbReference>
<feature type="transmembrane region" description="Helical" evidence="11">
    <location>
        <begin position="1164"/>
        <end position="1185"/>
    </location>
</feature>
<evidence type="ECO:0000256" key="7">
    <source>
        <dbReference type="ARBA" id="ARBA00022989"/>
    </source>
</evidence>
<feature type="domain" description="ABC transporter" evidence="12">
    <location>
        <begin position="1370"/>
        <end position="1607"/>
    </location>
</feature>
<dbReference type="OrthoDB" id="6500128at2759"/>
<keyword evidence="7 11" id="KW-1133">Transmembrane helix</keyword>
<proteinExistence type="predicted"/>
<feature type="domain" description="ABC transporter" evidence="12">
    <location>
        <begin position="753"/>
        <end position="993"/>
    </location>
</feature>
<dbReference type="InterPro" id="IPR050173">
    <property type="entry name" value="ABC_transporter_C-like"/>
</dbReference>
<keyword evidence="6" id="KW-0067">ATP-binding</keyword>
<dbReference type="InterPro" id="IPR011527">
    <property type="entry name" value="ABC1_TM_dom"/>
</dbReference>
<comment type="subcellular location">
    <subcellularLocation>
        <location evidence="1">Membrane</location>
        <topology evidence="1">Multi-pass membrane protein</topology>
    </subcellularLocation>
</comment>
<dbReference type="Proteomes" id="UP000559256">
    <property type="component" value="Unassembled WGS sequence"/>
</dbReference>
<feature type="compositionally biased region" description="Low complexity" evidence="10">
    <location>
        <begin position="498"/>
        <end position="512"/>
    </location>
</feature>
<feature type="domain" description="ABC transmembrane type-1" evidence="13">
    <location>
        <begin position="528"/>
        <end position="708"/>
    </location>
</feature>